<dbReference type="Proteomes" id="UP000822476">
    <property type="component" value="Unassembled WGS sequence"/>
</dbReference>
<dbReference type="InterPro" id="IPR013320">
    <property type="entry name" value="ConA-like_dom_sf"/>
</dbReference>
<dbReference type="EMBL" id="JTDE01000317">
    <property type="protein sequence ID" value="KAF7261612.1"/>
    <property type="molecule type" value="Genomic_DNA"/>
</dbReference>
<protein>
    <submittedName>
        <fullName evidence="1">Uncharacterized protein</fullName>
    </submittedName>
</protein>
<organism evidence="1 2">
    <name type="scientific">Paragonimus skrjabini miyazakii</name>
    <dbReference type="NCBI Taxonomy" id="59628"/>
    <lineage>
        <taxon>Eukaryota</taxon>
        <taxon>Metazoa</taxon>
        <taxon>Spiralia</taxon>
        <taxon>Lophotrochozoa</taxon>
        <taxon>Platyhelminthes</taxon>
        <taxon>Trematoda</taxon>
        <taxon>Digenea</taxon>
        <taxon>Plagiorchiida</taxon>
        <taxon>Troglotremata</taxon>
        <taxon>Troglotrematidae</taxon>
        <taxon>Paragonimus</taxon>
    </lineage>
</organism>
<sequence>MDNVTHSFKILEQIPYGLWFNLGIVYRQFPKFQIMAYFNGKSVQVSEINKESIANKVNVGVDERWIRLGDPHPGSSFTNTSMNDLVIWLRALEEFESHRFLGYSRSQFNMLTSASYYWTPDLYISRDSLTQVAVRLHPKTGKYLKPAVDRSQTGVPGYALASFYKPHRSQLHYSSLDHMQKSLVPLLEMGSNHYLLLGRGVDETAGNLSNLWSGECLHDPSTSSCRARGFSLSLWIRLLSVSKERNRFILSTGDSGTGMGERIISRGVSIFTDQLSLGASVSHQHTEWKLLQDHNSFEEGISELRNFKGHIWFGAELVDSPIDQLASATAADDSRPGPVYSRENSSRVSLLQDPEIVELRGGGGLRLDIPHRWRCRTNRSFCLEGFSIGGWLRLAFSTNQKHHNTTKPIILFMGDKGKFGMAISQNRSSIIGWYMIEINSSEWHCEFPSLDLSESTINRQWVHYALVWNPGSVFNESTLSLYVNGRLRGRCGQLSVLKGNIYSMPHTFMLTTIGTLYGETGTTVTDQVIISSKFLNDSSATFSVVMVTFQPKALEGVQIAKLIGIDYHKLVMLRSSTFYWTVSGIIQHISPKRLIPVRATSQPDQFGTPSGAKCTEGSIDSYIVLTGDTVDRNGNSNLKHSCIVDPTRCLSYTFSITFKLLNTTFQDVSPTEVFRSTPFDAPADRVGLRVTIHMNQLFVEVRRTMTTLTNTVPIANVGEINTWISLKLNISGQGIHITGNYNVLSEASKTISKPEANSGRSSDDNLNLRMYVGRGVALCASDISTADNYEHTMSLNLGEDKPDSLCYSDTDLLLQLRGTEVNHVGELNSSTAIHTFLSGYPTAHSSCLSKPGRCKHGALTLSFWIRIDNFIDGNDAPILPEPLQNLKSTLLMTGKTKETGITVVLFASNKRGTIQIGMNISLATGNQFWMINVGNSTQLGRWTNVGLHWSQRTHNRPGMLELYLDGHRKHATSLTFETPTRSGLSENSEELYINRAIYSMQNAQQETEIIFVNGAINNIGELLQYRPINQGVRSDVSEERQSDSSEYSA</sequence>
<gene>
    <name evidence="1" type="ORF">EG68_01046</name>
</gene>
<evidence type="ECO:0000313" key="1">
    <source>
        <dbReference type="EMBL" id="KAF7261612.1"/>
    </source>
</evidence>
<evidence type="ECO:0000313" key="2">
    <source>
        <dbReference type="Proteomes" id="UP000822476"/>
    </source>
</evidence>
<accession>A0A8S9Z415</accession>
<dbReference type="OrthoDB" id="10034530at2759"/>
<keyword evidence="2" id="KW-1185">Reference proteome</keyword>
<reference evidence="1" key="1">
    <citation type="submission" date="2019-07" db="EMBL/GenBank/DDBJ databases">
        <title>Annotation for the trematode Paragonimus miyazaki's.</title>
        <authorList>
            <person name="Choi Y.-J."/>
        </authorList>
    </citation>
    <scope>NUCLEOTIDE SEQUENCE</scope>
    <source>
        <strain evidence="1">Japan</strain>
    </source>
</reference>
<dbReference type="Gene3D" id="2.60.120.200">
    <property type="match status" value="2"/>
</dbReference>
<dbReference type="SUPFAM" id="SSF49899">
    <property type="entry name" value="Concanavalin A-like lectins/glucanases"/>
    <property type="match status" value="2"/>
</dbReference>
<dbReference type="AlphaFoldDB" id="A0A8S9Z415"/>
<name>A0A8S9Z415_9TREM</name>
<proteinExistence type="predicted"/>
<comment type="caution">
    <text evidence="1">The sequence shown here is derived from an EMBL/GenBank/DDBJ whole genome shotgun (WGS) entry which is preliminary data.</text>
</comment>